<proteinExistence type="predicted"/>
<feature type="compositionally biased region" description="Low complexity" evidence="1">
    <location>
        <begin position="104"/>
        <end position="128"/>
    </location>
</feature>
<sequence length="374" mass="38625">GSQTSLATDSLTSSATDSLTSSATDSLTSSATATDSLTSSATATNSLTSSATATDSLISLAADSLTSSATATDSLTSSATDSLISLAADSLTSSATGSQTSLATDSLTSSVTESLTSPATGSLTSSSLAADSLTSSSTGSLISSATDSVTFSVTHLLTPSATDAADSNNLASPDLIISFSGAKDSPSDSMILRTSAIMDGVTPASYSRSRSTDGLVSSQHSSTDIPHSVTITADSMLQRNTATMPVWRCELNCTSRSLGTANSPSALDTHEPSTSISLPTCPWGYFSPETMCIYEQPPQIKKLGKAGVKGFKMTFSAPPPRPPPVFTRVRSSPVPLQFVIDKEKFEYNLWMNTIIVFVTWTIVLICIIIIMFGD</sequence>
<name>A0A0S4ILA2_BODSA</name>
<keyword evidence="4" id="KW-1185">Reference proteome</keyword>
<keyword evidence="2 3" id="KW-0812">Transmembrane</keyword>
<feature type="region of interest" description="Disordered" evidence="1">
    <location>
        <begin position="96"/>
        <end position="128"/>
    </location>
</feature>
<organism evidence="3 4">
    <name type="scientific">Bodo saltans</name>
    <name type="common">Flagellated protozoan</name>
    <dbReference type="NCBI Taxonomy" id="75058"/>
    <lineage>
        <taxon>Eukaryota</taxon>
        <taxon>Discoba</taxon>
        <taxon>Euglenozoa</taxon>
        <taxon>Kinetoplastea</taxon>
        <taxon>Metakinetoplastina</taxon>
        <taxon>Eubodonida</taxon>
        <taxon>Bodonidae</taxon>
        <taxon>Bodo</taxon>
    </lineage>
</organism>
<evidence type="ECO:0000313" key="4">
    <source>
        <dbReference type="Proteomes" id="UP000051952"/>
    </source>
</evidence>
<dbReference type="EMBL" id="CYKH01000103">
    <property type="protein sequence ID" value="CUE71226.1"/>
    <property type="molecule type" value="Genomic_DNA"/>
</dbReference>
<feature type="non-terminal residue" evidence="3">
    <location>
        <position position="1"/>
    </location>
</feature>
<evidence type="ECO:0000313" key="3">
    <source>
        <dbReference type="EMBL" id="CUE71226.1"/>
    </source>
</evidence>
<protein>
    <submittedName>
        <fullName evidence="3">Transmembrane protein, putative</fullName>
    </submittedName>
</protein>
<feature type="transmembrane region" description="Helical" evidence="2">
    <location>
        <begin position="349"/>
        <end position="372"/>
    </location>
</feature>
<dbReference type="AlphaFoldDB" id="A0A0S4ILA2"/>
<gene>
    <name evidence="3" type="ORF">BSAL_03460</name>
</gene>
<evidence type="ECO:0000256" key="2">
    <source>
        <dbReference type="SAM" id="Phobius"/>
    </source>
</evidence>
<reference evidence="4" key="1">
    <citation type="submission" date="2015-09" db="EMBL/GenBank/DDBJ databases">
        <authorList>
            <consortium name="Pathogen Informatics"/>
        </authorList>
    </citation>
    <scope>NUCLEOTIDE SEQUENCE [LARGE SCALE GENOMIC DNA]</scope>
    <source>
        <strain evidence="4">Lake Konstanz</strain>
    </source>
</reference>
<dbReference type="Proteomes" id="UP000051952">
    <property type="component" value="Unassembled WGS sequence"/>
</dbReference>
<keyword evidence="2" id="KW-1133">Transmembrane helix</keyword>
<evidence type="ECO:0000256" key="1">
    <source>
        <dbReference type="SAM" id="MobiDB-lite"/>
    </source>
</evidence>
<dbReference type="VEuPathDB" id="TriTrypDB:BSAL_03460"/>
<keyword evidence="2" id="KW-0472">Membrane</keyword>
<accession>A0A0S4ILA2</accession>
<feature type="region of interest" description="Disordered" evidence="1">
    <location>
        <begin position="1"/>
        <end position="23"/>
    </location>
</feature>